<dbReference type="AlphaFoldDB" id="A0A0A2DIE8"/>
<gene>
    <name evidence="5" type="ORF">MA47_04970</name>
</gene>
<protein>
    <recommendedName>
        <fullName evidence="2">Error-prone DNA polymerase</fullName>
    </recommendedName>
</protein>
<evidence type="ECO:0000313" key="6">
    <source>
        <dbReference type="Proteomes" id="UP000030145"/>
    </source>
</evidence>
<sequence>MREHKGPFVTISDLSREAGLTVRQVEQLARAGALESLGLDRRQAVWAAGVAATERPGMLPGSSLMQVPALPGMSAFELTAADLAATGITPDGHPVALLREILERWHELPIRTGVRAGQVRGGAPVIPAHRLLEVPDGTRIRVAGVVTHRQRPATAGGVVFFGLEDETGLANVMVTQGLWNRQRKEALSTTLVVIRGIVHNAAGAASVTADHIEPMEPELRAAKTFGAVHQKSRDFR</sequence>
<dbReference type="EMBL" id="JRVJ01000004">
    <property type="protein sequence ID" value="KGM18940.1"/>
    <property type="molecule type" value="Genomic_DNA"/>
</dbReference>
<dbReference type="GO" id="GO:0003676">
    <property type="term" value="F:nucleic acid binding"/>
    <property type="evidence" value="ECO:0007669"/>
    <property type="project" value="InterPro"/>
</dbReference>
<proteinExistence type="inferred from homology"/>
<dbReference type="Proteomes" id="UP000030145">
    <property type="component" value="Unassembled WGS sequence"/>
</dbReference>
<dbReference type="InterPro" id="IPR004365">
    <property type="entry name" value="NA-bd_OB_tRNA"/>
</dbReference>
<evidence type="ECO:0000259" key="4">
    <source>
        <dbReference type="Pfam" id="PF14579"/>
    </source>
</evidence>
<evidence type="ECO:0000313" key="5">
    <source>
        <dbReference type="EMBL" id="KGM18940.1"/>
    </source>
</evidence>
<evidence type="ECO:0000256" key="2">
    <source>
        <dbReference type="ARBA" id="ARBA00017273"/>
    </source>
</evidence>
<dbReference type="PANTHER" id="PTHR32294:SF4">
    <property type="entry name" value="ERROR-PRONE DNA POLYMERASE"/>
    <property type="match status" value="1"/>
</dbReference>
<dbReference type="InterPro" id="IPR036700">
    <property type="entry name" value="BOBF_sf"/>
</dbReference>
<dbReference type="GO" id="GO:0006260">
    <property type="term" value="P:DNA replication"/>
    <property type="evidence" value="ECO:0007669"/>
    <property type="project" value="InterPro"/>
</dbReference>
<reference evidence="5 6" key="1">
    <citation type="submission" date="2014-10" db="EMBL/GenBank/DDBJ databases">
        <title>Whole Genome sequence of Corynebacterium auriscanis strain CIP 106629.</title>
        <authorList>
            <person name="Hassan S.S."/>
            <person name="Jamal S.B."/>
            <person name="Tiwari S."/>
            <person name="Oliveira L.D.C."/>
            <person name="Souza F."/>
            <person name="Mariano D.C."/>
            <person name="Almeida S."/>
            <person name="Dorella F."/>
            <person name="Pereira F."/>
            <person name="Carvalho A."/>
            <person name="Leal C.A."/>
            <person name="Soares S.D.C."/>
            <person name="Figueiredo H.C."/>
            <person name="Silva A."/>
            <person name="Azevedo V.A."/>
        </authorList>
    </citation>
    <scope>NUCLEOTIDE SEQUENCE [LARGE SCALE GENOMIC DNA]</scope>
    <source>
        <strain evidence="5 6">CIP 106629</strain>
    </source>
</reference>
<feature type="domain" description="OB" evidence="3">
    <location>
        <begin position="140"/>
        <end position="214"/>
    </location>
</feature>
<accession>A0A0A2DIE8</accession>
<dbReference type="Pfam" id="PF01336">
    <property type="entry name" value="tRNA_anti-codon"/>
    <property type="match status" value="1"/>
</dbReference>
<dbReference type="SUPFAM" id="SSF101756">
    <property type="entry name" value="Hypothetical protein YgiW"/>
    <property type="match status" value="1"/>
</dbReference>
<dbReference type="PANTHER" id="PTHR32294">
    <property type="entry name" value="DNA POLYMERASE III SUBUNIT ALPHA"/>
    <property type="match status" value="1"/>
</dbReference>
<evidence type="ECO:0000256" key="1">
    <source>
        <dbReference type="ARBA" id="ARBA00007391"/>
    </source>
</evidence>
<keyword evidence="6" id="KW-1185">Reference proteome</keyword>
<comment type="similarity">
    <text evidence="1">Belongs to the DNA polymerase type-C family. DnaE2 subfamily.</text>
</comment>
<comment type="caution">
    <text evidence="5">The sequence shown here is derived from an EMBL/GenBank/DDBJ whole genome shotgun (WGS) entry which is preliminary data.</text>
</comment>
<dbReference type="InterPro" id="IPR004805">
    <property type="entry name" value="DnaE2/DnaE/PolC"/>
</dbReference>
<name>A0A0A2DIE8_9CORY</name>
<dbReference type="InterPro" id="IPR029460">
    <property type="entry name" value="DNAPol_HHH"/>
</dbReference>
<evidence type="ECO:0000259" key="3">
    <source>
        <dbReference type="Pfam" id="PF01336"/>
    </source>
</evidence>
<dbReference type="GO" id="GO:0008408">
    <property type="term" value="F:3'-5' exonuclease activity"/>
    <property type="evidence" value="ECO:0007669"/>
    <property type="project" value="InterPro"/>
</dbReference>
<feature type="domain" description="DNA polymerase helix-hairpin-helix motif" evidence="4">
    <location>
        <begin position="2"/>
        <end position="44"/>
    </location>
</feature>
<dbReference type="CDD" id="cd04485">
    <property type="entry name" value="DnaE_OBF"/>
    <property type="match status" value="1"/>
</dbReference>
<organism evidence="5 6">
    <name type="scientific">Corynebacterium auriscanis</name>
    <dbReference type="NCBI Taxonomy" id="99807"/>
    <lineage>
        <taxon>Bacteria</taxon>
        <taxon>Bacillati</taxon>
        <taxon>Actinomycetota</taxon>
        <taxon>Actinomycetes</taxon>
        <taxon>Mycobacteriales</taxon>
        <taxon>Corynebacteriaceae</taxon>
        <taxon>Corynebacterium</taxon>
    </lineage>
</organism>
<dbReference type="Pfam" id="PF14579">
    <property type="entry name" value="HHH_6"/>
    <property type="match status" value="1"/>
</dbReference>